<feature type="non-terminal residue" evidence="1">
    <location>
        <position position="1"/>
    </location>
</feature>
<accession>A0A3C1KS05</accession>
<protein>
    <submittedName>
        <fullName evidence="1">Uncharacterized protein</fullName>
    </submittedName>
</protein>
<dbReference type="Proteomes" id="UP000259273">
    <property type="component" value="Unassembled WGS sequence"/>
</dbReference>
<evidence type="ECO:0000313" key="2">
    <source>
        <dbReference type="Proteomes" id="UP000259273"/>
    </source>
</evidence>
<name>A0A3C1KS05_9GAMM</name>
<feature type="non-terminal residue" evidence="1">
    <location>
        <position position="122"/>
    </location>
</feature>
<sequence>ALGEYRHPQLPAEQAHHYLTQVIAINLHLLFGAPTEAERASQGKLALLPRNLFNYLTERIGYEHVIDQLIDEIWRMLQQRPIQVDSVKHMITQIASCQANPDIDLGSSGQGANRLVSALFSP</sequence>
<gene>
    <name evidence="1" type="ORF">DCP75_16830</name>
</gene>
<comment type="caution">
    <text evidence="1">The sequence shown here is derived from an EMBL/GenBank/DDBJ whole genome shotgun (WGS) entry which is preliminary data.</text>
</comment>
<reference evidence="1 2" key="1">
    <citation type="journal article" date="2018" name="Nat. Biotechnol.">
        <title>A standardized bacterial taxonomy based on genome phylogeny substantially revises the tree of life.</title>
        <authorList>
            <person name="Parks D.H."/>
            <person name="Chuvochina M."/>
            <person name="Waite D.W."/>
            <person name="Rinke C."/>
            <person name="Skarshewski A."/>
            <person name="Chaumeil P.A."/>
            <person name="Hugenholtz P."/>
        </authorList>
    </citation>
    <scope>NUCLEOTIDE SEQUENCE [LARGE SCALE GENOMIC DNA]</scope>
    <source>
        <strain evidence="1">UBA9158</strain>
    </source>
</reference>
<dbReference type="EMBL" id="DMND01000224">
    <property type="protein sequence ID" value="HAN29351.1"/>
    <property type="molecule type" value="Genomic_DNA"/>
</dbReference>
<organism evidence="1 2">
    <name type="scientific">Haliea salexigens</name>
    <dbReference type="NCBI Taxonomy" id="287487"/>
    <lineage>
        <taxon>Bacteria</taxon>
        <taxon>Pseudomonadati</taxon>
        <taxon>Pseudomonadota</taxon>
        <taxon>Gammaproteobacteria</taxon>
        <taxon>Cellvibrionales</taxon>
        <taxon>Halieaceae</taxon>
        <taxon>Haliea</taxon>
    </lineage>
</organism>
<dbReference type="AlphaFoldDB" id="A0A3C1KS05"/>
<evidence type="ECO:0000313" key="1">
    <source>
        <dbReference type="EMBL" id="HAN29351.1"/>
    </source>
</evidence>
<proteinExistence type="predicted"/>